<dbReference type="NCBIfam" id="TIGR00562">
    <property type="entry name" value="proto_IX_ox"/>
    <property type="match status" value="1"/>
</dbReference>
<dbReference type="SUPFAM" id="SSF51905">
    <property type="entry name" value="FAD/NAD(P)-binding domain"/>
    <property type="match status" value="1"/>
</dbReference>
<dbReference type="Pfam" id="PF01593">
    <property type="entry name" value="Amino_oxidase"/>
    <property type="match status" value="1"/>
</dbReference>
<evidence type="ECO:0000256" key="9">
    <source>
        <dbReference type="ARBA" id="ARBA00022827"/>
    </source>
</evidence>
<evidence type="ECO:0000256" key="8">
    <source>
        <dbReference type="ARBA" id="ARBA00022630"/>
    </source>
</evidence>
<evidence type="ECO:0000256" key="11">
    <source>
        <dbReference type="ARBA" id="ARBA00023133"/>
    </source>
</evidence>
<evidence type="ECO:0000256" key="1">
    <source>
        <dbReference type="ARBA" id="ARBA00001755"/>
    </source>
</evidence>
<evidence type="ECO:0000259" key="13">
    <source>
        <dbReference type="Pfam" id="PF01593"/>
    </source>
</evidence>
<comment type="function">
    <text evidence="3 12">Involved in coproporphyrin-dependent heme b biosynthesis. Catalyzes the oxidation of coproporphyrinogen III to coproporphyrin III.</text>
</comment>
<sequence>MTDVRDLAAAAARTSVVVVGGGMAGLVAAYECAKVGIRVTVVEASDRVGGVLRADEIDGIVVDTGAESYATRGGTVRALVDDLGLAGDIVTPTRGGAWVSGLPGGQAAPLPGGSLLGIPDNPWADDVRRVIGWGGAWRAYLDRLRPPLTIGHQRSLGALVRTRMGPKVLDRLVAPVTSGVYSARPDDVDVDIAAPGLNAALTRTGSLSGAVAALKGERTSAPGSAVEGIDGGMARLPAALRTRLEELGVDVRTSTAATAVRSRPEGGWLVAVDTVAAQADPAGAAELSADAVIVATTEAEARRLLAPVVPGLEREDVVAPVVEVVTLVLDAPALDARPRGSGVLTVPGSHIAKALTHSTAKWEWVARAAGARHVVRVSFGAQGEAPATEGMDDADAAALALSEASALLGVALAPAALRGAHRQRWTQSQPASEIGRIDRQRAARAAIHAVPGLAAAGAWLSGTGLAQVVPDAAGEAERVRAAVLFGAPDAPSDAADDGPPSFA</sequence>
<proteinExistence type="inferred from homology"/>
<feature type="domain" description="Amine oxidase" evidence="13">
    <location>
        <begin position="23"/>
        <end position="479"/>
    </location>
</feature>
<evidence type="ECO:0000256" key="4">
    <source>
        <dbReference type="ARBA" id="ARBA00004744"/>
    </source>
</evidence>
<evidence type="ECO:0000256" key="2">
    <source>
        <dbReference type="ARBA" id="ARBA00001974"/>
    </source>
</evidence>
<dbReference type="Gene3D" id="1.10.3110.10">
    <property type="entry name" value="protoporphyrinogen ix oxidase, domain 3"/>
    <property type="match status" value="1"/>
</dbReference>
<dbReference type="InterPro" id="IPR002937">
    <property type="entry name" value="Amino_oxidase"/>
</dbReference>
<keyword evidence="12" id="KW-0963">Cytoplasm</keyword>
<evidence type="ECO:0000313" key="14">
    <source>
        <dbReference type="EMBL" id="AZS38412.1"/>
    </source>
</evidence>
<dbReference type="SUPFAM" id="SSF54373">
    <property type="entry name" value="FAD-linked reductases, C-terminal domain"/>
    <property type="match status" value="1"/>
</dbReference>
<comment type="catalytic activity">
    <reaction evidence="1">
        <text>coproporphyrinogen III + 3 O2 = coproporphyrin III + 3 H2O2</text>
        <dbReference type="Rhea" id="RHEA:43436"/>
        <dbReference type="ChEBI" id="CHEBI:15379"/>
        <dbReference type="ChEBI" id="CHEBI:16240"/>
        <dbReference type="ChEBI" id="CHEBI:57309"/>
        <dbReference type="ChEBI" id="CHEBI:131725"/>
        <dbReference type="EC" id="1.3.3.15"/>
    </reaction>
    <physiologicalReaction direction="left-to-right" evidence="1">
        <dbReference type="Rhea" id="RHEA:43437"/>
    </physiologicalReaction>
</comment>
<dbReference type="InterPro" id="IPR004572">
    <property type="entry name" value="Protoporphyrinogen_oxidase"/>
</dbReference>
<dbReference type="InterPro" id="IPR036188">
    <property type="entry name" value="FAD/NAD-bd_sf"/>
</dbReference>
<keyword evidence="11 12" id="KW-0350">Heme biosynthesis</keyword>
<dbReference type="OrthoDB" id="3450553at2"/>
<protein>
    <recommendedName>
        <fullName evidence="7 12">Coproporphyrinogen III oxidase</fullName>
        <ecNumber evidence="6 12">1.3.3.15</ecNumber>
    </recommendedName>
</protein>
<evidence type="ECO:0000256" key="12">
    <source>
        <dbReference type="RuleBase" id="RU364052"/>
    </source>
</evidence>
<dbReference type="PANTHER" id="PTHR42923:SF3">
    <property type="entry name" value="PROTOPORPHYRINOGEN OXIDASE"/>
    <property type="match status" value="1"/>
</dbReference>
<dbReference type="EC" id="1.3.3.15" evidence="6 12"/>
<dbReference type="UniPathway" id="UPA00252"/>
<evidence type="ECO:0000256" key="7">
    <source>
        <dbReference type="ARBA" id="ARBA00019046"/>
    </source>
</evidence>
<evidence type="ECO:0000256" key="3">
    <source>
        <dbReference type="ARBA" id="ARBA00002185"/>
    </source>
</evidence>
<comment type="cofactor">
    <cofactor evidence="2 12">
        <name>FAD</name>
        <dbReference type="ChEBI" id="CHEBI:57692"/>
    </cofactor>
</comment>
<dbReference type="Proteomes" id="UP000276888">
    <property type="component" value="Chromosome"/>
</dbReference>
<dbReference type="RefSeq" id="WP_127096844.1">
    <property type="nucleotide sequence ID" value="NZ_CP031423.1"/>
</dbReference>
<keyword evidence="9 12" id="KW-0274">FAD</keyword>
<dbReference type="EMBL" id="CP031423">
    <property type="protein sequence ID" value="AZS38412.1"/>
    <property type="molecule type" value="Genomic_DNA"/>
</dbReference>
<evidence type="ECO:0000313" key="15">
    <source>
        <dbReference type="Proteomes" id="UP000276888"/>
    </source>
</evidence>
<dbReference type="AlphaFoldDB" id="A0A3S9WED6"/>
<dbReference type="InterPro" id="IPR050464">
    <property type="entry name" value="Zeta_carotene_desat/Oxidored"/>
</dbReference>
<comment type="pathway">
    <text evidence="4 12">Porphyrin-containing compound metabolism; protoheme biosynthesis.</text>
</comment>
<evidence type="ECO:0000256" key="6">
    <source>
        <dbReference type="ARBA" id="ARBA00012402"/>
    </source>
</evidence>
<gene>
    <name evidence="14" type="primary">hemY</name>
    <name evidence="14" type="ORF">CVS47_03069</name>
</gene>
<keyword evidence="10 12" id="KW-0560">Oxidoreductase</keyword>
<accession>A0A3S9WED6</accession>
<comment type="similarity">
    <text evidence="5 12">Belongs to the protoporphyrinogen/coproporphyrinogen oxidase family. Coproporphyrinogen III oxidase subfamily.</text>
</comment>
<dbReference type="KEGG" id="mlv:CVS47_03069"/>
<name>A0A3S9WED6_9MICO</name>
<organism evidence="14 15">
    <name type="scientific">Microbacterium lemovicicum</name>
    <dbReference type="NCBI Taxonomy" id="1072463"/>
    <lineage>
        <taxon>Bacteria</taxon>
        <taxon>Bacillati</taxon>
        <taxon>Actinomycetota</taxon>
        <taxon>Actinomycetes</taxon>
        <taxon>Micrococcales</taxon>
        <taxon>Microbacteriaceae</taxon>
        <taxon>Microbacterium</taxon>
    </lineage>
</organism>
<evidence type="ECO:0000256" key="5">
    <source>
        <dbReference type="ARBA" id="ARBA00008310"/>
    </source>
</evidence>
<keyword evidence="15" id="KW-1185">Reference proteome</keyword>
<dbReference type="Gene3D" id="3.90.660.20">
    <property type="entry name" value="Protoporphyrinogen oxidase, mitochondrial, domain 2"/>
    <property type="match status" value="1"/>
</dbReference>
<dbReference type="Gene3D" id="3.50.50.60">
    <property type="entry name" value="FAD/NAD(P)-binding domain"/>
    <property type="match status" value="1"/>
</dbReference>
<dbReference type="GO" id="GO:0006783">
    <property type="term" value="P:heme biosynthetic process"/>
    <property type="evidence" value="ECO:0007669"/>
    <property type="project" value="UniProtKB-UniRule"/>
</dbReference>
<dbReference type="GO" id="GO:0005737">
    <property type="term" value="C:cytoplasm"/>
    <property type="evidence" value="ECO:0007669"/>
    <property type="project" value="UniProtKB-SubCell"/>
</dbReference>
<keyword evidence="8 12" id="KW-0285">Flavoprotein</keyword>
<comment type="subcellular location">
    <subcellularLocation>
        <location evidence="12">Cytoplasm</location>
    </subcellularLocation>
</comment>
<dbReference type="GO" id="GO:0004729">
    <property type="term" value="F:oxygen-dependent protoporphyrinogen oxidase activity"/>
    <property type="evidence" value="ECO:0007669"/>
    <property type="project" value="UniProtKB-UniRule"/>
</dbReference>
<evidence type="ECO:0000256" key="10">
    <source>
        <dbReference type="ARBA" id="ARBA00023002"/>
    </source>
</evidence>
<reference evidence="14 15" key="1">
    <citation type="submission" date="2018-08" db="EMBL/GenBank/DDBJ databases">
        <title>Microbacterium lemovicicum sp. nov., a bacterium isolated from a natural uranium-rich soil.</title>
        <authorList>
            <person name="ORTET P."/>
        </authorList>
    </citation>
    <scope>NUCLEOTIDE SEQUENCE [LARGE SCALE GENOMIC DNA]</scope>
    <source>
        <strain evidence="14 15">Viu22</strain>
    </source>
</reference>
<dbReference type="PANTHER" id="PTHR42923">
    <property type="entry name" value="PROTOPORPHYRINOGEN OXIDASE"/>
    <property type="match status" value="1"/>
</dbReference>